<dbReference type="CDD" id="cd05233">
    <property type="entry name" value="SDR_c"/>
    <property type="match status" value="1"/>
</dbReference>
<dbReference type="eggNOG" id="arCOG01259">
    <property type="taxonomic scope" value="Archaea"/>
</dbReference>
<dbReference type="PROSITE" id="PS00061">
    <property type="entry name" value="ADH_SHORT"/>
    <property type="match status" value="1"/>
</dbReference>
<sequence length="259" mass="27279">MGTITGDFADETVIVTGASSGIGRAVALAFGEAGATVVNADVRAEPKDHDAERPTHEAIREAGGESEYVETDVSDPAEIESVVEAAREFGGVDVMINNAGVHVSRRFREVSPEDLERVHRVNTVGTFFGTQAAANDMIERGEPGCIVNTASSTASMPDWEHAHYAATKGAIRMVTRSAALELAQYDIRVNSVAPGPVATEITEGWSERAEESVGGDGRTPPTRAGRPSDLAGAYLYLASEGADYVTGEQVWVDGGSRIA</sequence>
<dbReference type="Gene3D" id="3.40.50.720">
    <property type="entry name" value="NAD(P)-binding Rossmann-like Domain"/>
    <property type="match status" value="1"/>
</dbReference>
<dbReference type="SMART" id="SM00822">
    <property type="entry name" value="PKS_KR"/>
    <property type="match status" value="1"/>
</dbReference>
<dbReference type="PATRIC" id="fig|1132509.6.peg.1343"/>
<protein>
    <submittedName>
        <fullName evidence="5">Short-chain dehydrogenase/reductase SDR</fullName>
    </submittedName>
</protein>
<dbReference type="EMBL" id="AOMB01000015">
    <property type="protein sequence ID" value="EMA39758.1"/>
    <property type="molecule type" value="Genomic_DNA"/>
</dbReference>
<feature type="region of interest" description="Disordered" evidence="3">
    <location>
        <begin position="204"/>
        <end position="226"/>
    </location>
</feature>
<proteinExistence type="inferred from homology"/>
<gene>
    <name evidence="5" type="ORF">C447_05862</name>
</gene>
<dbReference type="InterPro" id="IPR036291">
    <property type="entry name" value="NAD(P)-bd_dom_sf"/>
</dbReference>
<name>M0M2X8_9EURY</name>
<accession>M0M2X8</accession>
<dbReference type="Proteomes" id="UP000011566">
    <property type="component" value="Unassembled WGS sequence"/>
</dbReference>
<dbReference type="PRINTS" id="PR00080">
    <property type="entry name" value="SDRFAMILY"/>
</dbReference>
<evidence type="ECO:0000256" key="1">
    <source>
        <dbReference type="ARBA" id="ARBA00006484"/>
    </source>
</evidence>
<feature type="domain" description="Ketoreductase" evidence="4">
    <location>
        <begin position="11"/>
        <end position="201"/>
    </location>
</feature>
<dbReference type="OrthoDB" id="24596at2157"/>
<reference evidence="5 6" key="1">
    <citation type="journal article" date="2014" name="PLoS Genet.">
        <title>Phylogenetically driven sequencing of extremely halophilic archaea reveals strategies for static and dynamic osmo-response.</title>
        <authorList>
            <person name="Becker E.A."/>
            <person name="Seitzer P.M."/>
            <person name="Tritt A."/>
            <person name="Larsen D."/>
            <person name="Krusor M."/>
            <person name="Yao A.I."/>
            <person name="Wu D."/>
            <person name="Madern D."/>
            <person name="Eisen J.A."/>
            <person name="Darling A.E."/>
            <person name="Facciotti M.T."/>
        </authorList>
    </citation>
    <scope>NUCLEOTIDE SEQUENCE [LARGE SCALE GENOMIC DNA]</scope>
    <source>
        <strain evidence="5 6">100A6</strain>
    </source>
</reference>
<keyword evidence="6" id="KW-1185">Reference proteome</keyword>
<dbReference type="AlphaFoldDB" id="M0M2X8"/>
<dbReference type="PRINTS" id="PR00081">
    <property type="entry name" value="GDHRDH"/>
</dbReference>
<dbReference type="NCBIfam" id="NF005559">
    <property type="entry name" value="PRK07231.1"/>
    <property type="match status" value="1"/>
</dbReference>
<dbReference type="PANTHER" id="PTHR42760">
    <property type="entry name" value="SHORT-CHAIN DEHYDROGENASES/REDUCTASES FAMILY MEMBER"/>
    <property type="match status" value="1"/>
</dbReference>
<evidence type="ECO:0000313" key="5">
    <source>
        <dbReference type="EMBL" id="EMA39758.1"/>
    </source>
</evidence>
<evidence type="ECO:0000313" key="6">
    <source>
        <dbReference type="Proteomes" id="UP000011566"/>
    </source>
</evidence>
<dbReference type="RefSeq" id="WP_007691810.1">
    <property type="nucleotide sequence ID" value="NZ_AJRK01000379.1"/>
</dbReference>
<comment type="similarity">
    <text evidence="1">Belongs to the short-chain dehydrogenases/reductases (SDR) family.</text>
</comment>
<dbReference type="InterPro" id="IPR057326">
    <property type="entry name" value="KR_dom"/>
</dbReference>
<dbReference type="SUPFAM" id="SSF51735">
    <property type="entry name" value="NAD(P)-binding Rossmann-fold domains"/>
    <property type="match status" value="1"/>
</dbReference>
<organism evidence="5 6">
    <name type="scientific">Halococcus hamelinensis 100A6</name>
    <dbReference type="NCBI Taxonomy" id="1132509"/>
    <lineage>
        <taxon>Archaea</taxon>
        <taxon>Methanobacteriati</taxon>
        <taxon>Methanobacteriota</taxon>
        <taxon>Stenosarchaea group</taxon>
        <taxon>Halobacteria</taxon>
        <taxon>Halobacteriales</taxon>
        <taxon>Halococcaceae</taxon>
        <taxon>Halococcus</taxon>
    </lineage>
</organism>
<dbReference type="InterPro" id="IPR002347">
    <property type="entry name" value="SDR_fam"/>
</dbReference>
<comment type="caution">
    <text evidence="5">The sequence shown here is derived from an EMBL/GenBank/DDBJ whole genome shotgun (WGS) entry which is preliminary data.</text>
</comment>
<dbReference type="PANTHER" id="PTHR42760:SF115">
    <property type="entry name" value="3-OXOACYL-[ACYL-CARRIER-PROTEIN] REDUCTASE FABG"/>
    <property type="match status" value="1"/>
</dbReference>
<dbReference type="GO" id="GO:0016616">
    <property type="term" value="F:oxidoreductase activity, acting on the CH-OH group of donors, NAD or NADP as acceptor"/>
    <property type="evidence" value="ECO:0007669"/>
    <property type="project" value="TreeGrafter"/>
</dbReference>
<dbReference type="Pfam" id="PF13561">
    <property type="entry name" value="adh_short_C2"/>
    <property type="match status" value="1"/>
</dbReference>
<dbReference type="FunFam" id="3.40.50.720:FF:000084">
    <property type="entry name" value="Short-chain dehydrogenase reductase"/>
    <property type="match status" value="1"/>
</dbReference>
<evidence type="ECO:0000256" key="3">
    <source>
        <dbReference type="SAM" id="MobiDB-lite"/>
    </source>
</evidence>
<dbReference type="InterPro" id="IPR020904">
    <property type="entry name" value="Sc_DH/Rdtase_CS"/>
</dbReference>
<evidence type="ECO:0000259" key="4">
    <source>
        <dbReference type="SMART" id="SM00822"/>
    </source>
</evidence>
<evidence type="ECO:0000256" key="2">
    <source>
        <dbReference type="ARBA" id="ARBA00023002"/>
    </source>
</evidence>
<keyword evidence="2" id="KW-0560">Oxidoreductase</keyword>